<name>W8EAH4_9CAUD</name>
<sequence length="68" mass="8088">MPTPLRDRIAFWLERFSWLHPILLRYDGAAPNNRARYVNRINGHVIVKPPIIYVDQIIGVRIRKDNHD</sequence>
<dbReference type="EMBL" id="KJ028219">
    <property type="protein sequence ID" value="AHJ86363.1"/>
    <property type="molecule type" value="Genomic_DNA"/>
</dbReference>
<dbReference type="KEGG" id="vg:18506048"/>
<reference evidence="1 2" key="1">
    <citation type="journal article" date="2014" name="Genome Announc.">
        <title>Complete genome sequences of nine mycobacteriophages.</title>
        <authorList>
            <person name="Franceschelli J.J."/>
            <person name="Suarez C.A."/>
            <person name="Teran L."/>
            <person name="Raya R.R."/>
            <person name="Morbidoni H.R."/>
        </authorList>
    </citation>
    <scope>NUCLEOTIDE SEQUENCE [LARGE SCALE GENOMIC DNA]</scope>
</reference>
<dbReference type="RefSeq" id="YP_009009556.1">
    <property type="nucleotide sequence ID" value="NC_023602.1"/>
</dbReference>
<organism evidence="1 2">
    <name type="scientific">Mycobacterium phage 32HC</name>
    <dbReference type="NCBI Taxonomy" id="1445729"/>
    <lineage>
        <taxon>Viruses</taxon>
        <taxon>Duplodnaviria</taxon>
        <taxon>Heunggongvirae</taxon>
        <taxon>Uroviricota</taxon>
        <taxon>Caudoviricetes</taxon>
        <taxon>Trigintaduovirus</taxon>
        <taxon>Trigintaduovirus 32HC</taxon>
    </lineage>
</organism>
<gene>
    <name evidence="1" type="ORF">32HC_85</name>
</gene>
<evidence type="ECO:0000313" key="1">
    <source>
        <dbReference type="EMBL" id="AHJ86363.1"/>
    </source>
</evidence>
<dbReference type="OrthoDB" id="41024at10239"/>
<evidence type="ECO:0000313" key="2">
    <source>
        <dbReference type="Proteomes" id="UP000201080"/>
    </source>
</evidence>
<proteinExistence type="predicted"/>
<accession>W8EAH4</accession>
<keyword evidence="2" id="KW-1185">Reference proteome</keyword>
<dbReference type="Proteomes" id="UP000201080">
    <property type="component" value="Segment"/>
</dbReference>
<protein>
    <submittedName>
        <fullName evidence="1">Uncharacterized protein</fullName>
    </submittedName>
</protein>